<dbReference type="Proteomes" id="UP000824209">
    <property type="component" value="Unassembled WGS sequence"/>
</dbReference>
<comment type="caution">
    <text evidence="1">The sequence shown here is derived from an EMBL/GenBank/DDBJ whole genome shotgun (WGS) entry which is preliminary data.</text>
</comment>
<organism evidence="1 2">
    <name type="scientific">Candidatus Ruthenibacterium avium</name>
    <dbReference type="NCBI Taxonomy" id="2838751"/>
    <lineage>
        <taxon>Bacteria</taxon>
        <taxon>Bacillati</taxon>
        <taxon>Bacillota</taxon>
        <taxon>Clostridia</taxon>
        <taxon>Eubacteriales</taxon>
        <taxon>Oscillospiraceae</taxon>
        <taxon>Ruthenibacterium</taxon>
    </lineage>
</organism>
<sequence>MTQKGDYREPEFRKLRADEMRVKLVDVNENGATVLLYTTADAVRSILNEELGPFGWTCEHYEVGKAVYCRLGLLSPDGEFVYKDAAGTAESGIETDKTADSDSFKRAARCWGVGEELLSFPKLRLGKDKIVLSSGQDARGRTYYTTGERFTVSEVAYDGAEIIALTLENQSGKKIVWQRKNGN</sequence>
<name>A0A9D2RZZ0_9FIRM</name>
<evidence type="ECO:0000313" key="2">
    <source>
        <dbReference type="Proteomes" id="UP000824209"/>
    </source>
</evidence>
<proteinExistence type="predicted"/>
<protein>
    <submittedName>
        <fullName evidence="1">Uncharacterized protein</fullName>
    </submittedName>
</protein>
<dbReference type="EMBL" id="DWYA01000014">
    <property type="protein sequence ID" value="HJB39063.1"/>
    <property type="molecule type" value="Genomic_DNA"/>
</dbReference>
<dbReference type="AlphaFoldDB" id="A0A9D2RZZ0"/>
<gene>
    <name evidence="1" type="ORF">H9943_01550</name>
</gene>
<accession>A0A9D2RZZ0</accession>
<reference evidence="1" key="2">
    <citation type="submission" date="2021-04" db="EMBL/GenBank/DDBJ databases">
        <authorList>
            <person name="Gilroy R."/>
        </authorList>
    </citation>
    <scope>NUCLEOTIDE SEQUENCE</scope>
    <source>
        <strain evidence="1">ChiBcec8-14828</strain>
    </source>
</reference>
<reference evidence="1" key="1">
    <citation type="journal article" date="2021" name="PeerJ">
        <title>Extensive microbial diversity within the chicken gut microbiome revealed by metagenomics and culture.</title>
        <authorList>
            <person name="Gilroy R."/>
            <person name="Ravi A."/>
            <person name="Getino M."/>
            <person name="Pursley I."/>
            <person name="Horton D.L."/>
            <person name="Alikhan N.F."/>
            <person name="Baker D."/>
            <person name="Gharbi K."/>
            <person name="Hall N."/>
            <person name="Watson M."/>
            <person name="Adriaenssens E.M."/>
            <person name="Foster-Nyarko E."/>
            <person name="Jarju S."/>
            <person name="Secka A."/>
            <person name="Antonio M."/>
            <person name="Oren A."/>
            <person name="Chaudhuri R.R."/>
            <person name="La Ragione R."/>
            <person name="Hildebrand F."/>
            <person name="Pallen M.J."/>
        </authorList>
    </citation>
    <scope>NUCLEOTIDE SEQUENCE</scope>
    <source>
        <strain evidence="1">ChiBcec8-14828</strain>
    </source>
</reference>
<evidence type="ECO:0000313" key="1">
    <source>
        <dbReference type="EMBL" id="HJB39063.1"/>
    </source>
</evidence>